<reference evidence="2" key="2">
    <citation type="submission" date="2011-01" db="EMBL/GenBank/DDBJ databases">
        <title>The complete genome of Deinococcus maricopensis DSM 21211.</title>
        <authorList>
            <consortium name="US DOE Joint Genome Institute (JGI-PGF)"/>
            <person name="Lucas S."/>
            <person name="Copeland A."/>
            <person name="Lapidus A."/>
            <person name="Goodwin L."/>
            <person name="Pitluck S."/>
            <person name="Kyrpides N."/>
            <person name="Mavromatis K."/>
            <person name="Pagani I."/>
            <person name="Ivanova N."/>
            <person name="Ovchinnikova G."/>
            <person name="Zeytun A."/>
            <person name="Detter J.C."/>
            <person name="Han C."/>
            <person name="Land M."/>
            <person name="Hauser L."/>
            <person name="Markowitz V."/>
            <person name="Cheng J.-F."/>
            <person name="Hugenholtz P."/>
            <person name="Woyke T."/>
            <person name="Wu D."/>
            <person name="Pukall R."/>
            <person name="Gehrich-Schroeter G."/>
            <person name="Brambilla E."/>
            <person name="Klenk H.-P."/>
            <person name="Eisen J.A."/>
        </authorList>
    </citation>
    <scope>NUCLEOTIDE SEQUENCE [LARGE SCALE GENOMIC DNA]</scope>
    <source>
        <strain evidence="2">DSM 21211 / LMG 22137 / NRRL B-23946 / LB-34</strain>
    </source>
</reference>
<dbReference type="STRING" id="709986.Deima_2620"/>
<keyword evidence="2" id="KW-1185">Reference proteome</keyword>
<reference evidence="1 2" key="1">
    <citation type="journal article" date="2011" name="Stand. Genomic Sci.">
        <title>Complete genome sequence of Deinococcus maricopensis type strain (LB-34).</title>
        <authorList>
            <person name="Pukall R."/>
            <person name="Zeytun A."/>
            <person name="Lucas S."/>
            <person name="Lapidus A."/>
            <person name="Hammon N."/>
            <person name="Deshpande S."/>
            <person name="Nolan M."/>
            <person name="Cheng J.F."/>
            <person name="Pitluck S."/>
            <person name="Liolios K."/>
            <person name="Pagani I."/>
            <person name="Mikhailova N."/>
            <person name="Ivanova N."/>
            <person name="Mavromatis K."/>
            <person name="Pati A."/>
            <person name="Tapia R."/>
            <person name="Han C."/>
            <person name="Goodwin L."/>
            <person name="Chen A."/>
            <person name="Palaniappan K."/>
            <person name="Land M."/>
            <person name="Hauser L."/>
            <person name="Chang Y.J."/>
            <person name="Jeffries C.D."/>
            <person name="Brambilla E.M."/>
            <person name="Rohde M."/>
            <person name="Goker M."/>
            <person name="Detter J.C."/>
            <person name="Woyke T."/>
            <person name="Bristow J."/>
            <person name="Eisen J.A."/>
            <person name="Markowitz V."/>
            <person name="Hugenholtz P."/>
            <person name="Kyrpides N.C."/>
            <person name="Klenk H.P."/>
        </authorList>
    </citation>
    <scope>NUCLEOTIDE SEQUENCE [LARGE SCALE GENOMIC DNA]</scope>
    <source>
        <strain evidence="2">DSM 21211 / LMG 22137 / NRRL B-23946 / LB-34</strain>
    </source>
</reference>
<dbReference type="AlphaFoldDB" id="E8UB14"/>
<dbReference type="Proteomes" id="UP000008635">
    <property type="component" value="Chromosome"/>
</dbReference>
<sequence length="34" mass="3825">MILMPAVPFSRDLDPTYAARHHGERVARSTTKPC</sequence>
<evidence type="ECO:0000313" key="1">
    <source>
        <dbReference type="EMBL" id="ADV68253.1"/>
    </source>
</evidence>
<proteinExistence type="predicted"/>
<organism evidence="1 2">
    <name type="scientific">Deinococcus maricopensis (strain DSM 21211 / LMG 22137 / NRRL B-23946 / LB-34)</name>
    <dbReference type="NCBI Taxonomy" id="709986"/>
    <lineage>
        <taxon>Bacteria</taxon>
        <taxon>Thermotogati</taxon>
        <taxon>Deinococcota</taxon>
        <taxon>Deinococci</taxon>
        <taxon>Deinococcales</taxon>
        <taxon>Deinococcaceae</taxon>
        <taxon>Deinococcus</taxon>
    </lineage>
</organism>
<dbReference type="KEGG" id="dmr:Deima_2620"/>
<gene>
    <name evidence="1" type="ordered locus">Deima_2620</name>
</gene>
<accession>E8UB14</accession>
<protein>
    <submittedName>
        <fullName evidence="1">Uncharacterized protein</fullName>
    </submittedName>
</protein>
<evidence type="ECO:0000313" key="2">
    <source>
        <dbReference type="Proteomes" id="UP000008635"/>
    </source>
</evidence>
<dbReference type="HOGENOM" id="CLU_3373358_0_0_0"/>
<dbReference type="EMBL" id="CP002454">
    <property type="protein sequence ID" value="ADV68253.1"/>
    <property type="molecule type" value="Genomic_DNA"/>
</dbReference>
<name>E8UB14_DEIML</name>